<dbReference type="PANTHER" id="PTHR11092:SF0">
    <property type="entry name" value="EPIMERASE FAMILY PROTEIN SDR39U1"/>
    <property type="match status" value="1"/>
</dbReference>
<accession>A0A4V2G3H9</accession>
<dbReference type="RefSeq" id="WP_130415117.1">
    <property type="nucleotide sequence ID" value="NZ_SHKX01000015.1"/>
</dbReference>
<evidence type="ECO:0000256" key="1">
    <source>
        <dbReference type="ARBA" id="ARBA00009353"/>
    </source>
</evidence>
<protein>
    <recommendedName>
        <fullName evidence="6">TIGR01777 family protein</fullName>
    </recommendedName>
</protein>
<dbReference type="OrthoDB" id="9801773at2"/>
<sequence>MRILLTGGTGFLGSHLTPLLLKEGHHVTIVTRQPMKVFTRYDGMVRALRRLADLTVNDHFDAVINLSGEGIADKPWTHPRKLALYTSRVNFTEELVDWMRRAVRPPKVLLSGSAIGWYGDQGDALLDEDSAFHDEFTHHLTRDWEKAAMEARKIGVRVCLLRTGVVLGRAGGMLRRLLPVFGLSLGGRMGDGRQWMSWISLQDWLAAVLFLLADDRHDGVFNLTSPQPVTNTDFTEQLAEALGRKAFLHVPGSVLRMLMGEMSVLMLGGQRVLPSRLLNAGFRFRAPALRKSLELELGMSGN</sequence>
<dbReference type="InterPro" id="IPR036291">
    <property type="entry name" value="NAD(P)-bd_dom_sf"/>
</dbReference>
<dbReference type="Gene3D" id="3.40.50.720">
    <property type="entry name" value="NAD(P)-binding Rossmann-like Domain"/>
    <property type="match status" value="1"/>
</dbReference>
<dbReference type="InterPro" id="IPR013549">
    <property type="entry name" value="DUF1731"/>
</dbReference>
<feature type="domain" description="DUF1731" evidence="3">
    <location>
        <begin position="250"/>
        <end position="294"/>
    </location>
</feature>
<dbReference type="InterPro" id="IPR001509">
    <property type="entry name" value="Epimerase_deHydtase"/>
</dbReference>
<dbReference type="AlphaFoldDB" id="A0A4V2G3H9"/>
<dbReference type="EMBL" id="SHKX01000015">
    <property type="protein sequence ID" value="RZU37056.1"/>
    <property type="molecule type" value="Genomic_DNA"/>
</dbReference>
<evidence type="ECO:0000259" key="2">
    <source>
        <dbReference type="Pfam" id="PF01370"/>
    </source>
</evidence>
<dbReference type="SUPFAM" id="SSF51735">
    <property type="entry name" value="NAD(P)-binding Rossmann-fold domains"/>
    <property type="match status" value="1"/>
</dbReference>
<evidence type="ECO:0000313" key="5">
    <source>
        <dbReference type="Proteomes" id="UP000292423"/>
    </source>
</evidence>
<comment type="similarity">
    <text evidence="1">Belongs to the NAD(P)-dependent epimerase/dehydratase family. SDR39U1 subfamily.</text>
</comment>
<dbReference type="Pfam" id="PF08338">
    <property type="entry name" value="DUF1731"/>
    <property type="match status" value="1"/>
</dbReference>
<organism evidence="4 5">
    <name type="scientific">Fluviicoccus keumensis</name>
    <dbReference type="NCBI Taxonomy" id="1435465"/>
    <lineage>
        <taxon>Bacteria</taxon>
        <taxon>Pseudomonadati</taxon>
        <taxon>Pseudomonadota</taxon>
        <taxon>Gammaproteobacteria</taxon>
        <taxon>Moraxellales</taxon>
        <taxon>Moraxellaceae</taxon>
        <taxon>Fluviicoccus</taxon>
    </lineage>
</organism>
<proteinExistence type="inferred from homology"/>
<dbReference type="Proteomes" id="UP000292423">
    <property type="component" value="Unassembled WGS sequence"/>
</dbReference>
<evidence type="ECO:0000259" key="3">
    <source>
        <dbReference type="Pfam" id="PF08338"/>
    </source>
</evidence>
<reference evidence="4 5" key="1">
    <citation type="submission" date="2019-02" db="EMBL/GenBank/DDBJ databases">
        <title>Genomic Encyclopedia of Type Strains, Phase IV (KMG-IV): sequencing the most valuable type-strain genomes for metagenomic binning, comparative biology and taxonomic classification.</title>
        <authorList>
            <person name="Goeker M."/>
        </authorList>
    </citation>
    <scope>NUCLEOTIDE SEQUENCE [LARGE SCALE GENOMIC DNA]</scope>
    <source>
        <strain evidence="4 5">DSM 105135</strain>
    </source>
</reference>
<dbReference type="PANTHER" id="PTHR11092">
    <property type="entry name" value="SUGAR NUCLEOTIDE EPIMERASE RELATED"/>
    <property type="match status" value="1"/>
</dbReference>
<dbReference type="Pfam" id="PF01370">
    <property type="entry name" value="Epimerase"/>
    <property type="match status" value="1"/>
</dbReference>
<dbReference type="InterPro" id="IPR010099">
    <property type="entry name" value="SDR39U1"/>
</dbReference>
<feature type="domain" description="NAD-dependent epimerase/dehydratase" evidence="2">
    <location>
        <begin position="3"/>
        <end position="223"/>
    </location>
</feature>
<keyword evidence="5" id="KW-1185">Reference proteome</keyword>
<evidence type="ECO:0008006" key="6">
    <source>
        <dbReference type="Google" id="ProtNLM"/>
    </source>
</evidence>
<name>A0A4V2G3H9_9GAMM</name>
<comment type="caution">
    <text evidence="4">The sequence shown here is derived from an EMBL/GenBank/DDBJ whole genome shotgun (WGS) entry which is preliminary data.</text>
</comment>
<dbReference type="NCBIfam" id="TIGR01777">
    <property type="entry name" value="yfcH"/>
    <property type="match status" value="1"/>
</dbReference>
<evidence type="ECO:0000313" key="4">
    <source>
        <dbReference type="EMBL" id="RZU37056.1"/>
    </source>
</evidence>
<gene>
    <name evidence="4" type="ORF">EV700_2923</name>
</gene>